<organism evidence="2 3">
    <name type="scientific">Clytia hemisphaerica</name>
    <dbReference type="NCBI Taxonomy" id="252671"/>
    <lineage>
        <taxon>Eukaryota</taxon>
        <taxon>Metazoa</taxon>
        <taxon>Cnidaria</taxon>
        <taxon>Hydrozoa</taxon>
        <taxon>Hydroidolina</taxon>
        <taxon>Leptothecata</taxon>
        <taxon>Obeliida</taxon>
        <taxon>Clytiidae</taxon>
        <taxon>Clytia</taxon>
    </lineage>
</organism>
<keyword evidence="3" id="KW-1185">Reference proteome</keyword>
<dbReference type="EnsemblMetazoa" id="CLYHEMT001285.1">
    <property type="protein sequence ID" value="CLYHEMP001285.1"/>
    <property type="gene ID" value="CLYHEMG001285"/>
</dbReference>
<dbReference type="AlphaFoldDB" id="A0A7M5UTV7"/>
<name>A0A7M5UTV7_9CNID</name>
<dbReference type="EnsemblMetazoa" id="CLYHEMT001285.3">
    <property type="protein sequence ID" value="CLYHEMP001285.3"/>
    <property type="gene ID" value="CLYHEMG001285"/>
</dbReference>
<sequence length="360" mass="41803">MSYTILEEDKENHFKSSANNAIAVAMVDESYDDISTSFADIINDVHTISENQTIRTHGRDIPIDLMIGGDYKFLLTLLGMKAATSKHSCIYCDISTEDRQDPEKTGKPRTTKNWTSQPGVKSKRIFENVPLCKYMVDELHLLLRVTDRLEDGLFHTIIDQDQKNGDNKGQTALISAMKGCGITLKFWKDKKDKNYEWTSLMGNDKKKMLRKLPSHFHEFLPPAQVEPTKELWNDFEHLYNTMNRPSLSAEEIDVSENKAKEWIHKLQKMNGCGYSWNNPVTPYIHIMCKHVPEILREFGTLRLFSGQGVEKKNDQLRKIFHSKINRKEACINLLRVEKRAQKLEEDGYSRQKRRYVRSEE</sequence>
<dbReference type="Proteomes" id="UP000594262">
    <property type="component" value="Unplaced"/>
</dbReference>
<evidence type="ECO:0000313" key="3">
    <source>
        <dbReference type="Proteomes" id="UP000594262"/>
    </source>
</evidence>
<dbReference type="EnsemblMetazoa" id="CLYHEMT001285.2">
    <property type="protein sequence ID" value="CLYHEMP001285.2"/>
    <property type="gene ID" value="CLYHEMG001285"/>
</dbReference>
<proteinExistence type="predicted"/>
<feature type="region of interest" description="Disordered" evidence="1">
    <location>
        <begin position="98"/>
        <end position="117"/>
    </location>
</feature>
<evidence type="ECO:0000256" key="1">
    <source>
        <dbReference type="SAM" id="MobiDB-lite"/>
    </source>
</evidence>
<evidence type="ECO:0000313" key="2">
    <source>
        <dbReference type="EnsemblMetazoa" id="CLYHEMP001285.1"/>
    </source>
</evidence>
<accession>A0A7M5UTV7</accession>
<dbReference type="OrthoDB" id="5989015at2759"/>
<protein>
    <submittedName>
        <fullName evidence="2">Uncharacterized protein</fullName>
    </submittedName>
</protein>
<dbReference type="PANTHER" id="PTHR31424">
    <property type="entry name" value="PROTEIN CBG23806"/>
    <property type="match status" value="1"/>
</dbReference>
<reference evidence="2" key="1">
    <citation type="submission" date="2021-01" db="UniProtKB">
        <authorList>
            <consortium name="EnsemblMetazoa"/>
        </authorList>
    </citation>
    <scope>IDENTIFICATION</scope>
</reference>
<dbReference type="PANTHER" id="PTHR31424:SF3">
    <property type="entry name" value="RING-TYPE DOMAIN-CONTAINING PROTEIN"/>
    <property type="match status" value="1"/>
</dbReference>